<reference evidence="2" key="1">
    <citation type="submission" date="2017-01" db="EMBL/GenBank/DDBJ databases">
        <authorList>
            <person name="Wang Y."/>
            <person name="White M."/>
            <person name="Kvist S."/>
            <person name="Moncalvo J.-M."/>
        </authorList>
    </citation>
    <scope>NUCLEOTIDE SEQUENCE [LARGE SCALE GENOMIC DNA]</scope>
    <source>
        <strain evidence="2">COL-18-3</strain>
    </source>
</reference>
<accession>A0A1R1PVJ0</accession>
<dbReference type="Gene3D" id="3.30.10.10">
    <property type="entry name" value="Trypsin Inhibitor V, subunit A"/>
    <property type="match status" value="1"/>
</dbReference>
<gene>
    <name evidence="1" type="ORF">AX774_g1489</name>
</gene>
<evidence type="ECO:0000313" key="2">
    <source>
        <dbReference type="Proteomes" id="UP000188320"/>
    </source>
</evidence>
<evidence type="ECO:0000313" key="1">
    <source>
        <dbReference type="EMBL" id="OMH84980.1"/>
    </source>
</evidence>
<sequence>MRSCLDLSPLYASLGNTTVARNVLIDKYIVRNTTHHVSLCLLPCNSYVYEGDLPAPRRILGQKDPMTLDFRIDRLTVLINGTGYVTDAGFY</sequence>
<proteinExistence type="predicted"/>
<comment type="caution">
    <text evidence="1">The sequence shown here is derived from an EMBL/GenBank/DDBJ whole genome shotgun (WGS) entry which is preliminary data.</text>
</comment>
<keyword evidence="2" id="KW-1185">Reference proteome</keyword>
<name>A0A1R1PVJ0_ZANCU</name>
<protein>
    <submittedName>
        <fullName evidence="1">Uncharacterized protein</fullName>
    </submittedName>
</protein>
<dbReference type="EMBL" id="LSSK01000124">
    <property type="protein sequence ID" value="OMH84980.1"/>
    <property type="molecule type" value="Genomic_DNA"/>
</dbReference>
<dbReference type="Proteomes" id="UP000188320">
    <property type="component" value="Unassembled WGS sequence"/>
</dbReference>
<dbReference type="AlphaFoldDB" id="A0A1R1PVJ0"/>
<organism evidence="1 2">
    <name type="scientific">Zancudomyces culisetae</name>
    <name type="common">Gut fungus</name>
    <name type="synonym">Smittium culisetae</name>
    <dbReference type="NCBI Taxonomy" id="1213189"/>
    <lineage>
        <taxon>Eukaryota</taxon>
        <taxon>Fungi</taxon>
        <taxon>Fungi incertae sedis</taxon>
        <taxon>Zoopagomycota</taxon>
        <taxon>Kickxellomycotina</taxon>
        <taxon>Harpellomycetes</taxon>
        <taxon>Harpellales</taxon>
        <taxon>Legeriomycetaceae</taxon>
        <taxon>Zancudomyces</taxon>
    </lineage>
</organism>
<dbReference type="OrthoDB" id="10013825at2759"/>